<dbReference type="Gene3D" id="1.25.10.10">
    <property type="entry name" value="Leucine-rich Repeat Variant"/>
    <property type="match status" value="1"/>
</dbReference>
<protein>
    <submittedName>
        <fullName evidence="3">Mg-chelatase subunit: Uncharacterized protein</fullName>
    </submittedName>
</protein>
<dbReference type="Proteomes" id="UP000464378">
    <property type="component" value="Chromosome"/>
</dbReference>
<dbReference type="KEGG" id="tim:GMBLW1_48380"/>
<feature type="region of interest" description="Disordered" evidence="1">
    <location>
        <begin position="168"/>
        <end position="188"/>
    </location>
</feature>
<dbReference type="InterPro" id="IPR011989">
    <property type="entry name" value="ARM-like"/>
</dbReference>
<organism evidence="3">
    <name type="scientific">Tuwongella immobilis</name>
    <dbReference type="NCBI Taxonomy" id="692036"/>
    <lineage>
        <taxon>Bacteria</taxon>
        <taxon>Pseudomonadati</taxon>
        <taxon>Planctomycetota</taxon>
        <taxon>Planctomycetia</taxon>
        <taxon>Gemmatales</taxon>
        <taxon>Gemmataceae</taxon>
        <taxon>Tuwongella</taxon>
    </lineage>
</organism>
<dbReference type="AlphaFoldDB" id="A0A6C2YTW2"/>
<accession>A0A6C2YTW2</accession>
<keyword evidence="2" id="KW-0732">Signal</keyword>
<dbReference type="InterPro" id="IPR016024">
    <property type="entry name" value="ARM-type_fold"/>
</dbReference>
<keyword evidence="4" id="KW-1185">Reference proteome</keyword>
<feature type="chain" id="PRO_5036172872" evidence="2">
    <location>
        <begin position="25"/>
        <end position="626"/>
    </location>
</feature>
<name>A0A6C2YTW2_9BACT</name>
<evidence type="ECO:0000256" key="2">
    <source>
        <dbReference type="SAM" id="SignalP"/>
    </source>
</evidence>
<evidence type="ECO:0000313" key="3">
    <source>
        <dbReference type="EMBL" id="VIP04355.1"/>
    </source>
</evidence>
<feature type="region of interest" description="Disordered" evidence="1">
    <location>
        <begin position="424"/>
        <end position="475"/>
    </location>
</feature>
<sequence length="626" mass="66749">MRIMGRLLAAFLVLSIVSEISAQAIRETDIQAAVKRGADYLKQYYAGQGGNGLNFGGGGAVVGGGHPSGERSLAAVAMLEAGIPATDPVIQAMAKFVREDAIAQTKTYEVSLAIMFLDRLGDSKDKPLIQMLALRLLAGQNANGGWTYSAVGSIPANEIERIRTGLANPTKPAELNTPAANKEKDSPLAGKVDPLVAGHLDALRQMRANGGVGGAYEGMGDDNSNTQFATLALWIARRHNVNTDVALQGVARRFRISQIRANGAWDYIFGMVGGGGKPSMTCSGLLGLLMSYGVAAENNNKANTDFKKDPAITAGFNYLGASIRRAVPGGNQVAPMIGGDGMGVTTTDYYFLWSLERVCAIADADKITGIDWFQWGATHLLRQQKQDGSWAGSYGGHIDTCFAVLFLCKANLARDLTQTLTGRAGPAVGLGGRTRPNIPGVSDPTAMRPKPELPSPLTAPRPTQRPGDAVPPSGSAAELASKLVELLPGPFETKLQEYHDAKGTAYTEAMAQAAAQLDGDRQSQTREKLAYRLSRFSADTLRNYLGNRDAELRRAATLAAAIRGESKLIPDLIARLDDEVATVSRSAYAALKSLTNEDFGPKTNATVTERAAASAAWRRWWKQQQQ</sequence>
<dbReference type="EMBL" id="LR586016">
    <property type="protein sequence ID" value="VIP04355.1"/>
    <property type="molecule type" value="Genomic_DNA"/>
</dbReference>
<proteinExistence type="predicted"/>
<dbReference type="EMBL" id="LR593887">
    <property type="protein sequence ID" value="VTS06072.1"/>
    <property type="molecule type" value="Genomic_DNA"/>
</dbReference>
<dbReference type="RefSeq" id="WP_162659450.1">
    <property type="nucleotide sequence ID" value="NZ_LR593887.1"/>
</dbReference>
<reference evidence="3" key="1">
    <citation type="submission" date="2019-04" db="EMBL/GenBank/DDBJ databases">
        <authorList>
            <consortium name="Science for Life Laboratories"/>
        </authorList>
    </citation>
    <scope>NUCLEOTIDE SEQUENCE</scope>
    <source>
        <strain evidence="3">MBLW1</strain>
    </source>
</reference>
<evidence type="ECO:0000256" key="1">
    <source>
        <dbReference type="SAM" id="MobiDB-lite"/>
    </source>
</evidence>
<dbReference type="InParanoid" id="A0A6C2YTW2"/>
<dbReference type="Gene3D" id="1.50.10.20">
    <property type="match status" value="1"/>
</dbReference>
<dbReference type="SUPFAM" id="SSF48239">
    <property type="entry name" value="Terpenoid cyclases/Protein prenyltransferases"/>
    <property type="match status" value="2"/>
</dbReference>
<dbReference type="InterPro" id="IPR008930">
    <property type="entry name" value="Terpenoid_cyclase/PrenylTrfase"/>
</dbReference>
<evidence type="ECO:0000313" key="4">
    <source>
        <dbReference type="Proteomes" id="UP000464378"/>
    </source>
</evidence>
<dbReference type="SUPFAM" id="SSF48371">
    <property type="entry name" value="ARM repeat"/>
    <property type="match status" value="1"/>
</dbReference>
<gene>
    <name evidence="3" type="ORF">GMBLW1_48380</name>
</gene>
<feature type="signal peptide" evidence="2">
    <location>
        <begin position="1"/>
        <end position="24"/>
    </location>
</feature>